<evidence type="ECO:0000313" key="3">
    <source>
        <dbReference type="Proteomes" id="UP000050465"/>
    </source>
</evidence>
<dbReference type="InterPro" id="IPR010982">
    <property type="entry name" value="Lambda_DNA-bd_dom_sf"/>
</dbReference>
<accession>A0A0P8BMK6</accession>
<dbReference type="Gene3D" id="1.10.30.50">
    <property type="match status" value="1"/>
</dbReference>
<dbReference type="AlphaFoldDB" id="A0A0P8BMK6"/>
<dbReference type="PROSITE" id="PS50943">
    <property type="entry name" value="HTH_CROC1"/>
    <property type="match status" value="1"/>
</dbReference>
<dbReference type="InterPro" id="IPR001387">
    <property type="entry name" value="Cro/C1-type_HTH"/>
</dbReference>
<dbReference type="GO" id="GO:0004519">
    <property type="term" value="F:endonuclease activity"/>
    <property type="evidence" value="ECO:0007669"/>
    <property type="project" value="UniProtKB-KW"/>
</dbReference>
<reference evidence="2 3" key="1">
    <citation type="submission" date="2015-09" db="EMBL/GenBank/DDBJ databases">
        <title>Identification and resolution of microdiversity through metagenomic sequencing of parallel consortia.</title>
        <authorList>
            <person name="Nelson W.C."/>
            <person name="Romine M.F."/>
            <person name="Lindemann S.R."/>
        </authorList>
    </citation>
    <scope>NUCLEOTIDE SEQUENCE [LARGE SCALE GENOMIC DNA]</scope>
    <source>
        <strain evidence="2">Ana</strain>
    </source>
</reference>
<keyword evidence="2" id="KW-0540">Nuclease</keyword>
<dbReference type="GO" id="GO:0003677">
    <property type="term" value="F:DNA binding"/>
    <property type="evidence" value="ECO:0007669"/>
    <property type="project" value="InterPro"/>
</dbReference>
<gene>
    <name evidence="2" type="ORF">HLUCCA11_13295</name>
</gene>
<dbReference type="Proteomes" id="UP000050465">
    <property type="component" value="Unassembled WGS sequence"/>
</dbReference>
<evidence type="ECO:0000313" key="2">
    <source>
        <dbReference type="EMBL" id="KPQ34911.1"/>
    </source>
</evidence>
<dbReference type="SUPFAM" id="SSF47413">
    <property type="entry name" value="lambda repressor-like DNA-binding domains"/>
    <property type="match status" value="1"/>
</dbReference>
<sequence length="465" mass="53598">MGKAGKALKQVLSANGISQSRLASTLGVERPIVFRWFHEQTDPTAETVAKIVEILRELDPGAASEFIHLYLGDESPSSPSAASVISAQSLPESNQLNISALSRLFSDTTNSYKYLFFLSLLDILNRRQFEVLSPISFQELIVEMIANAWYPHTFFKLSFGKQDKIAQKLDSLALNIEEPILQFKDSDKKLLRKAIASQDLKDAVSHLRRYVPFRLIVPFLETELEGISRGKGNQVDLAIPAIADRYFEDKKPLYRFDATIHKDCHSIIVHPDWAAYLERYYVIVRGWLAWEWMRYMQSRNPSTPAIANKLFVPTKRNSLGKQTDYWKVVLRSQELRCIYSQQLLNIEKLSLDHYLPWSFVAHDQLWNLLPTVPEVNSSKSNNLPNSTYFRKFVELQHIGLTITYKNLTKGQWTRQVEPYILDMRVNKQEDLLDLQKLFNAYDQLINPLVSLASNQGFSTDWIYTK</sequence>
<dbReference type="InterPro" id="IPR003615">
    <property type="entry name" value="HNH_nuc"/>
</dbReference>
<keyword evidence="2" id="KW-0255">Endonuclease</keyword>
<feature type="domain" description="HTH cro/C1-type" evidence="1">
    <location>
        <begin position="8"/>
        <end position="55"/>
    </location>
</feature>
<dbReference type="SMART" id="SM00530">
    <property type="entry name" value="HTH_XRE"/>
    <property type="match status" value="1"/>
</dbReference>
<organism evidence="2 3">
    <name type="scientific">Phormidesmis priestleyi Ana</name>
    <dbReference type="NCBI Taxonomy" id="1666911"/>
    <lineage>
        <taxon>Bacteria</taxon>
        <taxon>Bacillati</taxon>
        <taxon>Cyanobacteriota</taxon>
        <taxon>Cyanophyceae</taxon>
        <taxon>Leptolyngbyales</taxon>
        <taxon>Leptolyngbyaceae</taxon>
        <taxon>Phormidesmis</taxon>
    </lineage>
</organism>
<proteinExistence type="predicted"/>
<keyword evidence="2" id="KW-0378">Hydrolase</keyword>
<name>A0A0P8BMK6_9CYAN</name>
<dbReference type="Pfam" id="PF13395">
    <property type="entry name" value="HNH_4"/>
    <property type="match status" value="1"/>
</dbReference>
<dbReference type="CDD" id="cd00093">
    <property type="entry name" value="HTH_XRE"/>
    <property type="match status" value="1"/>
</dbReference>
<dbReference type="PATRIC" id="fig|1666911.3.peg.4878"/>
<comment type="caution">
    <text evidence="2">The sequence shown here is derived from an EMBL/GenBank/DDBJ whole genome shotgun (WGS) entry which is preliminary data.</text>
</comment>
<dbReference type="Gene3D" id="1.10.260.40">
    <property type="entry name" value="lambda repressor-like DNA-binding domains"/>
    <property type="match status" value="1"/>
</dbReference>
<dbReference type="Pfam" id="PF01381">
    <property type="entry name" value="HTH_3"/>
    <property type="match status" value="1"/>
</dbReference>
<evidence type="ECO:0000259" key="1">
    <source>
        <dbReference type="PROSITE" id="PS50943"/>
    </source>
</evidence>
<dbReference type="EMBL" id="LJZR01000016">
    <property type="protein sequence ID" value="KPQ34911.1"/>
    <property type="molecule type" value="Genomic_DNA"/>
</dbReference>
<dbReference type="STRING" id="1666911.HLUCCA11_13295"/>
<protein>
    <submittedName>
        <fullName evidence="2">HNH endonuclease</fullName>
    </submittedName>
</protein>